<reference evidence="2" key="1">
    <citation type="journal article" date="2019" name="Int. J. Syst. Evol. Microbiol.">
        <title>The Global Catalogue of Microorganisms (GCM) 10K type strain sequencing project: providing services to taxonomists for standard genome sequencing and annotation.</title>
        <authorList>
            <consortium name="The Broad Institute Genomics Platform"/>
            <consortium name="The Broad Institute Genome Sequencing Center for Infectious Disease"/>
            <person name="Wu L."/>
            <person name="Ma J."/>
        </authorList>
    </citation>
    <scope>NUCLEOTIDE SEQUENCE [LARGE SCALE GENOMIC DNA]</scope>
    <source>
        <strain evidence="2">CCUG 58728</strain>
    </source>
</reference>
<organism evidence="1 2">
    <name type="scientific">Streptococcus dentapri</name>
    <dbReference type="NCBI Taxonomy" id="573564"/>
    <lineage>
        <taxon>Bacteria</taxon>
        <taxon>Bacillati</taxon>
        <taxon>Bacillota</taxon>
        <taxon>Bacilli</taxon>
        <taxon>Lactobacillales</taxon>
        <taxon>Streptococcaceae</taxon>
        <taxon>Streptococcus</taxon>
    </lineage>
</organism>
<keyword evidence="2" id="KW-1185">Reference proteome</keyword>
<feature type="non-terminal residue" evidence="1">
    <location>
        <position position="76"/>
    </location>
</feature>
<dbReference type="EMBL" id="JBHSAC010000028">
    <property type="protein sequence ID" value="MFC3931815.1"/>
    <property type="molecule type" value="Genomic_DNA"/>
</dbReference>
<evidence type="ECO:0000313" key="2">
    <source>
        <dbReference type="Proteomes" id="UP001595901"/>
    </source>
</evidence>
<comment type="caution">
    <text evidence="1">The sequence shown here is derived from an EMBL/GenBank/DDBJ whole genome shotgun (WGS) entry which is preliminary data.</text>
</comment>
<evidence type="ECO:0000313" key="1">
    <source>
        <dbReference type="EMBL" id="MFC3931815.1"/>
    </source>
</evidence>
<dbReference type="Proteomes" id="UP001595901">
    <property type="component" value="Unassembled WGS sequence"/>
</dbReference>
<accession>A0ABV8CZX8</accession>
<sequence>MVTEKDYNELANEAYKVDSGKVSTPYKKGDTVAAGKYKVLKAEDNTANGMQAMAVAPVDKNGNVDTSQVVIAYAGT</sequence>
<protein>
    <submittedName>
        <fullName evidence="1">Triacylglycerol lipase</fullName>
    </submittedName>
</protein>
<gene>
    <name evidence="1" type="ORF">ACFOSE_03290</name>
</gene>
<proteinExistence type="predicted"/>
<name>A0ABV8CZX8_9STRE</name>